<dbReference type="CDD" id="cd04455">
    <property type="entry name" value="S1_NusA"/>
    <property type="match status" value="1"/>
</dbReference>
<dbReference type="Gene3D" id="2.40.50.140">
    <property type="entry name" value="Nucleic acid-binding proteins"/>
    <property type="match status" value="1"/>
</dbReference>
<dbReference type="GO" id="GO:0003723">
    <property type="term" value="F:RNA binding"/>
    <property type="evidence" value="ECO:0007669"/>
    <property type="project" value="UniProtKB-UniRule"/>
</dbReference>
<comment type="similarity">
    <text evidence="7">Belongs to the NusA family.</text>
</comment>
<dbReference type="InterPro" id="IPR012340">
    <property type="entry name" value="NA-bd_OB-fold"/>
</dbReference>
<dbReference type="InterPro" id="IPR030842">
    <property type="entry name" value="TF_NusA_bacterial"/>
</dbReference>
<dbReference type="Proteomes" id="UP000176650">
    <property type="component" value="Unassembled WGS sequence"/>
</dbReference>
<keyword evidence="6 7" id="KW-0804">Transcription</keyword>
<dbReference type="EMBL" id="MEYS01000002">
    <property type="protein sequence ID" value="OGD34201.1"/>
    <property type="molecule type" value="Genomic_DNA"/>
</dbReference>
<evidence type="ECO:0000256" key="1">
    <source>
        <dbReference type="ARBA" id="ARBA00022472"/>
    </source>
</evidence>
<dbReference type="InterPro" id="IPR013735">
    <property type="entry name" value="TF_NusA_N"/>
</dbReference>
<comment type="function">
    <text evidence="7">Participates in both transcription termination and antitermination.</text>
</comment>
<dbReference type="SUPFAM" id="SSF50249">
    <property type="entry name" value="Nucleic acid-binding proteins"/>
    <property type="match status" value="1"/>
</dbReference>
<dbReference type="FunFam" id="3.30.300.20:FF:000002">
    <property type="entry name" value="Transcription termination/antitermination protein NusA"/>
    <property type="match status" value="1"/>
</dbReference>
<dbReference type="SUPFAM" id="SSF69705">
    <property type="entry name" value="Transcription factor NusA, N-terminal domain"/>
    <property type="match status" value="1"/>
</dbReference>
<comment type="subunit">
    <text evidence="7">Monomer. Binds directly to the core enzyme of the DNA-dependent RNA polymerase and to nascent RNA.</text>
</comment>
<dbReference type="InterPro" id="IPR004087">
    <property type="entry name" value="KH_dom"/>
</dbReference>
<dbReference type="InterPro" id="IPR015946">
    <property type="entry name" value="KH_dom-like_a/b"/>
</dbReference>
<evidence type="ECO:0000256" key="3">
    <source>
        <dbReference type="ARBA" id="ARBA00022814"/>
    </source>
</evidence>
<keyword evidence="2 7" id="KW-0963">Cytoplasm</keyword>
<dbReference type="STRING" id="1797298.A2988_01865"/>
<dbReference type="GO" id="GO:0003700">
    <property type="term" value="F:DNA-binding transcription factor activity"/>
    <property type="evidence" value="ECO:0007669"/>
    <property type="project" value="InterPro"/>
</dbReference>
<reference evidence="10 11" key="1">
    <citation type="journal article" date="2016" name="Nat. Commun.">
        <title>Thousands of microbial genomes shed light on interconnected biogeochemical processes in an aquifer system.</title>
        <authorList>
            <person name="Anantharaman K."/>
            <person name="Brown C.T."/>
            <person name="Hug L.A."/>
            <person name="Sharon I."/>
            <person name="Castelle C.J."/>
            <person name="Probst A.J."/>
            <person name="Thomas B.C."/>
            <person name="Singh A."/>
            <person name="Wilkins M.J."/>
            <person name="Karaoz U."/>
            <person name="Brodie E.L."/>
            <person name="Williams K.H."/>
            <person name="Hubbard S.S."/>
            <person name="Banfield J.F."/>
        </authorList>
    </citation>
    <scope>NUCLEOTIDE SEQUENCE [LARGE SCALE GENOMIC DNA]</scope>
</reference>
<dbReference type="NCBIfam" id="TIGR01953">
    <property type="entry name" value="NusA"/>
    <property type="match status" value="1"/>
</dbReference>
<dbReference type="InterPro" id="IPR003029">
    <property type="entry name" value="S1_domain"/>
</dbReference>
<sequence>MLDTKQFLSAVNQIAEEKGIAKEKVIETIEMAIAAAYKKDYGEKGQIIRAKMDPHTNAITMHQVKVVVDESMLKTEEDIAREAAEDYQEPQVQIIEGEEQVKKVTFNPERHIMQGEAQKIKPDAAVNDEIMFDLEAYEDFGRIAAQTAKQVIIQRLREAEREMVLSEYKSKEGEAVNAQVQRLEWRNIIFDLGKTSGVMYFEDQIPGERYRIGDRLKVYIVKVEMTSKGPMVVLSRSHPSLVKKLFEMEVPEIATGVVEIKAIAREAGSRTKIAVATTQDSVDPIGSCVGQKGTRVGTVISEINGEKIDIIEWSSDPAVLISNALSPAKVVSVEIKEETKESKVIVPNDQLSLAIGRGGQNVRLAARLSGWKIDVQSLTPAPVEAETPAVETSEAEDGAAQTAEHASEQEATEEK</sequence>
<name>A0A1F5BUB7_9BACT</name>
<keyword evidence="1 7" id="KW-0806">Transcription termination</keyword>
<dbReference type="SMART" id="SM00322">
    <property type="entry name" value="KH"/>
    <property type="match status" value="2"/>
</dbReference>
<organism evidence="10 11">
    <name type="scientific">Candidatus Azambacteria bacterium RIFCSPLOWO2_01_FULL_46_25</name>
    <dbReference type="NCBI Taxonomy" id="1797298"/>
    <lineage>
        <taxon>Bacteria</taxon>
        <taxon>Candidatus Azamiibacteriota</taxon>
    </lineage>
</organism>
<comment type="subcellular location">
    <subcellularLocation>
        <location evidence="7">Cytoplasm</location>
    </subcellularLocation>
</comment>
<dbReference type="InterPro" id="IPR009019">
    <property type="entry name" value="KH_sf_prok-type"/>
</dbReference>
<dbReference type="Pfam" id="PF13184">
    <property type="entry name" value="KH_NusA_1st"/>
    <property type="match status" value="1"/>
</dbReference>
<dbReference type="SUPFAM" id="SSF54814">
    <property type="entry name" value="Prokaryotic type KH domain (KH-domain type II)"/>
    <property type="match status" value="2"/>
</dbReference>
<keyword evidence="3 7" id="KW-0889">Transcription antitermination</keyword>
<evidence type="ECO:0000313" key="11">
    <source>
        <dbReference type="Proteomes" id="UP000176650"/>
    </source>
</evidence>
<evidence type="ECO:0000259" key="9">
    <source>
        <dbReference type="PROSITE" id="PS50126"/>
    </source>
</evidence>
<dbReference type="InterPro" id="IPR025249">
    <property type="entry name" value="TF_NusA_KH_1st"/>
</dbReference>
<dbReference type="GO" id="GO:0005829">
    <property type="term" value="C:cytosol"/>
    <property type="evidence" value="ECO:0007669"/>
    <property type="project" value="TreeGrafter"/>
</dbReference>
<feature type="compositionally biased region" description="Basic and acidic residues" evidence="8">
    <location>
        <begin position="405"/>
        <end position="415"/>
    </location>
</feature>
<feature type="domain" description="S1 motif" evidence="9">
    <location>
        <begin position="173"/>
        <end position="237"/>
    </location>
</feature>
<protein>
    <recommendedName>
        <fullName evidence="7">Transcription termination/antitermination protein NusA</fullName>
    </recommendedName>
</protein>
<evidence type="ECO:0000256" key="2">
    <source>
        <dbReference type="ARBA" id="ARBA00022490"/>
    </source>
</evidence>
<dbReference type="InterPro" id="IPR036555">
    <property type="entry name" value="NusA_N_sf"/>
</dbReference>
<gene>
    <name evidence="7" type="primary">nusA</name>
    <name evidence="10" type="ORF">A2988_01865</name>
</gene>
<evidence type="ECO:0000256" key="4">
    <source>
        <dbReference type="ARBA" id="ARBA00022884"/>
    </source>
</evidence>
<dbReference type="Pfam" id="PF08529">
    <property type="entry name" value="NusA_N"/>
    <property type="match status" value="1"/>
</dbReference>
<evidence type="ECO:0000256" key="5">
    <source>
        <dbReference type="ARBA" id="ARBA00023015"/>
    </source>
</evidence>
<dbReference type="GO" id="GO:0006353">
    <property type="term" value="P:DNA-templated transcription termination"/>
    <property type="evidence" value="ECO:0007669"/>
    <property type="project" value="UniProtKB-UniRule"/>
</dbReference>
<keyword evidence="4 7" id="KW-0694">RNA-binding</keyword>
<dbReference type="PANTHER" id="PTHR22648">
    <property type="entry name" value="TRANSCRIPTION TERMINATION FACTOR NUSA"/>
    <property type="match status" value="1"/>
</dbReference>
<dbReference type="PANTHER" id="PTHR22648:SF0">
    <property type="entry name" value="TRANSCRIPTION TERMINATION_ANTITERMINATION PROTEIN NUSA"/>
    <property type="match status" value="1"/>
</dbReference>
<dbReference type="SMART" id="SM00316">
    <property type="entry name" value="S1"/>
    <property type="match status" value="1"/>
</dbReference>
<comment type="caution">
    <text evidence="10">The sequence shown here is derived from an EMBL/GenBank/DDBJ whole genome shotgun (WGS) entry which is preliminary data.</text>
</comment>
<evidence type="ECO:0000256" key="6">
    <source>
        <dbReference type="ARBA" id="ARBA00023163"/>
    </source>
</evidence>
<accession>A0A1F5BUB7</accession>
<dbReference type="CDD" id="cd22529">
    <property type="entry name" value="KH-II_NusA_rpt2"/>
    <property type="match status" value="1"/>
</dbReference>
<dbReference type="HAMAP" id="MF_00945_B">
    <property type="entry name" value="NusA_B"/>
    <property type="match status" value="1"/>
</dbReference>
<proteinExistence type="inferred from homology"/>
<dbReference type="AlphaFoldDB" id="A0A1F5BUB7"/>
<evidence type="ECO:0000256" key="8">
    <source>
        <dbReference type="SAM" id="MobiDB-lite"/>
    </source>
</evidence>
<dbReference type="Pfam" id="PF26594">
    <property type="entry name" value="KH_NusA_2nd"/>
    <property type="match status" value="1"/>
</dbReference>
<dbReference type="InterPro" id="IPR058582">
    <property type="entry name" value="KH_NusA_2nd"/>
</dbReference>
<dbReference type="PROSITE" id="PS50126">
    <property type="entry name" value="S1"/>
    <property type="match status" value="1"/>
</dbReference>
<evidence type="ECO:0000256" key="7">
    <source>
        <dbReference type="HAMAP-Rule" id="MF_00945"/>
    </source>
</evidence>
<dbReference type="Gene3D" id="3.30.300.20">
    <property type="match status" value="2"/>
</dbReference>
<dbReference type="CDD" id="cd02134">
    <property type="entry name" value="KH-II_NusA_rpt1"/>
    <property type="match status" value="1"/>
</dbReference>
<keyword evidence="5 7" id="KW-0805">Transcription regulation</keyword>
<feature type="region of interest" description="Disordered" evidence="8">
    <location>
        <begin position="377"/>
        <end position="415"/>
    </location>
</feature>
<dbReference type="FunFam" id="3.30.300.20:FF:000005">
    <property type="entry name" value="Transcription termination/antitermination protein NusA"/>
    <property type="match status" value="1"/>
</dbReference>
<dbReference type="InterPro" id="IPR010213">
    <property type="entry name" value="TF_NusA"/>
</dbReference>
<dbReference type="PROSITE" id="PS50084">
    <property type="entry name" value="KH_TYPE_1"/>
    <property type="match status" value="1"/>
</dbReference>
<evidence type="ECO:0000313" key="10">
    <source>
        <dbReference type="EMBL" id="OGD34201.1"/>
    </source>
</evidence>
<dbReference type="GO" id="GO:0031564">
    <property type="term" value="P:transcription antitermination"/>
    <property type="evidence" value="ECO:0007669"/>
    <property type="project" value="UniProtKB-UniRule"/>
</dbReference>
<dbReference type="Gene3D" id="3.30.1480.10">
    <property type="entry name" value="NusA, N-terminal domain"/>
    <property type="match status" value="1"/>
</dbReference>